<dbReference type="Gene3D" id="3.40.50.300">
    <property type="entry name" value="P-loop containing nucleotide triphosphate hydrolases"/>
    <property type="match status" value="2"/>
</dbReference>
<dbReference type="GO" id="GO:0003677">
    <property type="term" value="F:DNA binding"/>
    <property type="evidence" value="ECO:0007669"/>
    <property type="project" value="InterPro"/>
</dbReference>
<evidence type="ECO:0000259" key="1">
    <source>
        <dbReference type="PROSITE" id="PS51194"/>
    </source>
</evidence>
<dbReference type="InterPro" id="IPR050742">
    <property type="entry name" value="Helicase_Restrict-Modif_Enz"/>
</dbReference>
<feature type="domain" description="Helicase C-terminal" evidence="1">
    <location>
        <begin position="271"/>
        <end position="423"/>
    </location>
</feature>
<dbReference type="SMART" id="SM00487">
    <property type="entry name" value="DEXDc"/>
    <property type="match status" value="1"/>
</dbReference>
<name>A0A917U402_9ACTN</name>
<evidence type="ECO:0000313" key="3">
    <source>
        <dbReference type="Proteomes" id="UP000642070"/>
    </source>
</evidence>
<dbReference type="InterPro" id="IPR006935">
    <property type="entry name" value="Helicase/UvrB_N"/>
</dbReference>
<dbReference type="Gene3D" id="6.10.140.530">
    <property type="match status" value="1"/>
</dbReference>
<dbReference type="SUPFAM" id="SSF52540">
    <property type="entry name" value="P-loop containing nucleoside triphosphate hydrolases"/>
    <property type="match status" value="1"/>
</dbReference>
<keyword evidence="3" id="KW-1185">Reference proteome</keyword>
<comment type="caution">
    <text evidence="2">The sequence shown here is derived from an EMBL/GenBank/DDBJ whole genome shotgun (WGS) entry which is preliminary data.</text>
</comment>
<dbReference type="AlphaFoldDB" id="A0A917U402"/>
<dbReference type="CDD" id="cd18785">
    <property type="entry name" value="SF2_C"/>
    <property type="match status" value="1"/>
</dbReference>
<dbReference type="Proteomes" id="UP000642070">
    <property type="component" value="Unassembled WGS sequence"/>
</dbReference>
<protein>
    <recommendedName>
        <fullName evidence="1">Helicase C-terminal domain-containing protein</fullName>
    </recommendedName>
</protein>
<proteinExistence type="predicted"/>
<dbReference type="PANTHER" id="PTHR47396">
    <property type="entry name" value="TYPE I RESTRICTION ENZYME ECOKI R PROTEIN"/>
    <property type="match status" value="1"/>
</dbReference>
<dbReference type="InterPro" id="IPR027417">
    <property type="entry name" value="P-loop_NTPase"/>
</dbReference>
<accession>A0A917U402</accession>
<reference evidence="2" key="1">
    <citation type="journal article" date="2014" name="Int. J. Syst. Evol. Microbiol.">
        <title>Complete genome sequence of Corynebacterium casei LMG S-19264T (=DSM 44701T), isolated from a smear-ripened cheese.</title>
        <authorList>
            <consortium name="US DOE Joint Genome Institute (JGI-PGF)"/>
            <person name="Walter F."/>
            <person name="Albersmeier A."/>
            <person name="Kalinowski J."/>
            <person name="Ruckert C."/>
        </authorList>
    </citation>
    <scope>NUCLEOTIDE SEQUENCE</scope>
    <source>
        <strain evidence="2">JCM 19831</strain>
    </source>
</reference>
<dbReference type="EMBL" id="BMPI01000035">
    <property type="protein sequence ID" value="GGM53741.1"/>
    <property type="molecule type" value="Genomic_DNA"/>
</dbReference>
<organism evidence="2 3">
    <name type="scientific">Dactylosporangium sucinum</name>
    <dbReference type="NCBI Taxonomy" id="1424081"/>
    <lineage>
        <taxon>Bacteria</taxon>
        <taxon>Bacillati</taxon>
        <taxon>Actinomycetota</taxon>
        <taxon>Actinomycetes</taxon>
        <taxon>Micromonosporales</taxon>
        <taxon>Micromonosporaceae</taxon>
        <taxon>Dactylosporangium</taxon>
    </lineage>
</organism>
<dbReference type="RefSeq" id="WP_190253723.1">
    <property type="nucleotide sequence ID" value="NZ_BMPI01000035.1"/>
</dbReference>
<dbReference type="Pfam" id="PF00271">
    <property type="entry name" value="Helicase_C"/>
    <property type="match status" value="1"/>
</dbReference>
<dbReference type="Pfam" id="PF04851">
    <property type="entry name" value="ResIII"/>
    <property type="match status" value="1"/>
</dbReference>
<evidence type="ECO:0000313" key="2">
    <source>
        <dbReference type="EMBL" id="GGM53741.1"/>
    </source>
</evidence>
<dbReference type="InterPro" id="IPR014001">
    <property type="entry name" value="Helicase_ATP-bd"/>
</dbReference>
<gene>
    <name evidence="2" type="ORF">GCM10007977_064170</name>
</gene>
<dbReference type="PROSITE" id="PS51194">
    <property type="entry name" value="HELICASE_CTER"/>
    <property type="match status" value="1"/>
</dbReference>
<reference evidence="2" key="2">
    <citation type="submission" date="2020-09" db="EMBL/GenBank/DDBJ databases">
        <authorList>
            <person name="Sun Q."/>
            <person name="Ohkuma M."/>
        </authorList>
    </citation>
    <scope>NUCLEOTIDE SEQUENCE</scope>
    <source>
        <strain evidence="2">JCM 19831</strain>
    </source>
</reference>
<dbReference type="InterPro" id="IPR005114">
    <property type="entry name" value="Helicase_assoc"/>
</dbReference>
<dbReference type="GO" id="GO:0005524">
    <property type="term" value="F:ATP binding"/>
    <property type="evidence" value="ECO:0007669"/>
    <property type="project" value="InterPro"/>
</dbReference>
<dbReference type="Pfam" id="PF03457">
    <property type="entry name" value="HA"/>
    <property type="match status" value="1"/>
</dbReference>
<sequence>MTNGPTPKPHQAAALSALAATLTDLDRVQLTMACGTGKTLVGRWHAEAADAQLTIVFAPSLALVGQLLGEWRRADGWLFEALVVCSDPSTAAGAAERRTDSGDRADVPRPYWASARAKVTTSPAEAARTLKQRTAGRPLVVFSTYHSAPVVAEAQAAAGAVADLAICDEAHRLAGRPRAEFRTVLDGRAVRARKRVFMTATPLVDHSDDAVSMDDEALFGPVVFGVPFGEAIERGLLADYQVLVVADDSRTRPNRGTTVPAALLDAVDQHGIRRMLSFHGRVAKAADFADTVDAIHTPGGNFIRAKVAHGRLSAADRAEVLGWLAEGQGTQVRVVTSARCLTEGIDVPAVDGVMFADQRSSIIDIVQAIGRVLRPAPGKTRGSIILPVPLPTGGDDDTDLALSAFGLVWTVLRGLREHDNRIAAELDAVAAHATNPHSRGPRPSGDRVKFLLPDGMDETALTLRLVEEVTSGWDKFYAATLDWAQRNNGARIGANVSHHGIGVGPWAAKQRTARSRGLIDPGRAERLEAIPGWFWDREDADWNDTFAVMAAVVARDGTAADHPTGTSRFAGLYACNGSAGPFRLGVWLALQRQAYRDGFLDPGRAERLAALPGWDWCGGLREQDTAMIQALKVFGEFERHVDVPEDHVEDGLPLGRWTWAIRRAHMLGHTPPALEDELAAACPRNDKGESLWKWEQPETRWRLAYSALRQYLRRVGAQPTGRVSEDIDGTTVAIGQWVARQRYLYRRGQLDARFAGWLESLPGWQWDVELGNHDYGDPIDLGGSPHGTAKGSQAKCPCKPCRDYSRIKGREHLARLRVLTDPVPAGMAAHHLARLETAGAKRSSIAVAAAVPLGVVRKLAAGQDRIERAHHDALLAVTLGECVAVGGDKVGSRGRETSTQHETIPIGPTRQILAGLAARGLGNSWVARELGYQRGLQLHPTTITRRVAEQIAELASRVPADLAVPQSRARRTAPPLAELLASRTEQVAAA</sequence>
<dbReference type="GO" id="GO:0005829">
    <property type="term" value="C:cytosol"/>
    <property type="evidence" value="ECO:0007669"/>
    <property type="project" value="TreeGrafter"/>
</dbReference>
<dbReference type="PANTHER" id="PTHR47396:SF1">
    <property type="entry name" value="ATP-DEPENDENT HELICASE IRC3-RELATED"/>
    <property type="match status" value="1"/>
</dbReference>
<dbReference type="SMART" id="SM00490">
    <property type="entry name" value="HELICc"/>
    <property type="match status" value="1"/>
</dbReference>
<dbReference type="GO" id="GO:0016787">
    <property type="term" value="F:hydrolase activity"/>
    <property type="evidence" value="ECO:0007669"/>
    <property type="project" value="InterPro"/>
</dbReference>
<dbReference type="InterPro" id="IPR001650">
    <property type="entry name" value="Helicase_C-like"/>
</dbReference>